<gene>
    <name evidence="2" type="ORF">JK634_00605</name>
</gene>
<protein>
    <submittedName>
        <fullName evidence="2">HEAT repeat domain-containing protein</fullName>
    </submittedName>
</protein>
<dbReference type="Gene3D" id="1.25.10.10">
    <property type="entry name" value="Leucine-rich Repeat Variant"/>
    <property type="match status" value="1"/>
</dbReference>
<keyword evidence="3" id="KW-1185">Reference proteome</keyword>
<evidence type="ECO:0000313" key="2">
    <source>
        <dbReference type="EMBL" id="MBL4930311.1"/>
    </source>
</evidence>
<dbReference type="SUPFAM" id="SSF48371">
    <property type="entry name" value="ARM repeat"/>
    <property type="match status" value="1"/>
</dbReference>
<dbReference type="GO" id="GO:0016491">
    <property type="term" value="F:oxidoreductase activity"/>
    <property type="evidence" value="ECO:0007669"/>
    <property type="project" value="TreeGrafter"/>
</dbReference>
<reference evidence="2" key="1">
    <citation type="submission" date="2021-01" db="EMBL/GenBank/DDBJ databases">
        <title>Genome public.</title>
        <authorList>
            <person name="Liu C."/>
            <person name="Sun Q."/>
        </authorList>
    </citation>
    <scope>NUCLEOTIDE SEQUENCE</scope>
    <source>
        <strain evidence="2">YIM B02565</strain>
    </source>
</reference>
<organism evidence="2 3">
    <name type="scientific">Clostridium paridis</name>
    <dbReference type="NCBI Taxonomy" id="2803863"/>
    <lineage>
        <taxon>Bacteria</taxon>
        <taxon>Bacillati</taxon>
        <taxon>Bacillota</taxon>
        <taxon>Clostridia</taxon>
        <taxon>Eubacteriales</taxon>
        <taxon>Clostridiaceae</taxon>
        <taxon>Clostridium</taxon>
    </lineage>
</organism>
<dbReference type="AlphaFoldDB" id="A0A937K1C9"/>
<keyword evidence="1" id="KW-0472">Membrane</keyword>
<comment type="caution">
    <text evidence="2">The sequence shown here is derived from an EMBL/GenBank/DDBJ whole genome shotgun (WGS) entry which is preliminary data.</text>
</comment>
<feature type="transmembrane region" description="Helical" evidence="1">
    <location>
        <begin position="6"/>
        <end position="25"/>
    </location>
</feature>
<proteinExistence type="predicted"/>
<dbReference type="RefSeq" id="WP_202765696.1">
    <property type="nucleotide sequence ID" value="NZ_JAESWA010000004.1"/>
</dbReference>
<dbReference type="PANTHER" id="PTHR12697">
    <property type="entry name" value="PBS LYASE HEAT-LIKE PROTEIN"/>
    <property type="match status" value="1"/>
</dbReference>
<dbReference type="InterPro" id="IPR011989">
    <property type="entry name" value="ARM-like"/>
</dbReference>
<dbReference type="SMART" id="SM00567">
    <property type="entry name" value="EZ_HEAT"/>
    <property type="match status" value="2"/>
</dbReference>
<dbReference type="Proteomes" id="UP000623681">
    <property type="component" value="Unassembled WGS sequence"/>
</dbReference>
<dbReference type="Pfam" id="PF13646">
    <property type="entry name" value="HEAT_2"/>
    <property type="match status" value="1"/>
</dbReference>
<name>A0A937K1C9_9CLOT</name>
<evidence type="ECO:0000313" key="3">
    <source>
        <dbReference type="Proteomes" id="UP000623681"/>
    </source>
</evidence>
<evidence type="ECO:0000256" key="1">
    <source>
        <dbReference type="SAM" id="Phobius"/>
    </source>
</evidence>
<sequence length="382" mass="44504">MERLVYYSIVFFIGFILILYIYLVYQKFLEKYIHKKSKSYYKDIVDFFDEFMINLEKREGTFEEIQKLSKLAKNKLKRRIIIDRIAFYSNIYTGIVSKRMSEVCYNIGLLEYEFKNLKSRDYFKVAHSCKNLGIFKNEAATEYLLKVLRIRSIDIRYNVLMALTKIGNKEALIEAFNILGNKFNLSERALTEIIDSFEGDKLGLFNKMLDFPNVFVSTVFIKTTGGYMVPTLNENIARFINNENKEKRIAAIKAIGKTGDTRFLDQILNKLKDRNWEVRSAAAKALGAMQDERALDSLINALSDSEWWVRYNSANSIINIKAGINKLREIFMSDDEFAKDSIVSALEGSGLTQDIFVFQYSREPNKKELYELFSDYLSMKES</sequence>
<accession>A0A937K1C9</accession>
<dbReference type="EMBL" id="JAESWA010000004">
    <property type="protein sequence ID" value="MBL4930311.1"/>
    <property type="molecule type" value="Genomic_DNA"/>
</dbReference>
<keyword evidence="1" id="KW-0812">Transmembrane</keyword>
<dbReference type="InterPro" id="IPR016024">
    <property type="entry name" value="ARM-type_fold"/>
</dbReference>
<keyword evidence="1" id="KW-1133">Transmembrane helix</keyword>
<dbReference type="InterPro" id="IPR004155">
    <property type="entry name" value="PBS_lyase_HEAT"/>
</dbReference>
<dbReference type="PANTHER" id="PTHR12697:SF5">
    <property type="entry name" value="DEOXYHYPUSINE HYDROXYLASE"/>
    <property type="match status" value="1"/>
</dbReference>